<evidence type="ECO:0000256" key="5">
    <source>
        <dbReference type="ARBA" id="ARBA00023004"/>
    </source>
</evidence>
<gene>
    <name evidence="7" type="primary">def_2</name>
    <name evidence="6" type="synonym">def</name>
    <name evidence="7" type="ORF">bsdtb5_28680</name>
</gene>
<dbReference type="FunFam" id="3.90.45.10:FF:000005">
    <property type="entry name" value="Peptide deformylase"/>
    <property type="match status" value="1"/>
</dbReference>
<dbReference type="GO" id="GO:0042586">
    <property type="term" value="F:peptide deformylase activity"/>
    <property type="evidence" value="ECO:0007669"/>
    <property type="project" value="UniProtKB-UniRule"/>
</dbReference>
<name>A0A7R7EMN1_9FIRM</name>
<dbReference type="InterPro" id="IPR036821">
    <property type="entry name" value="Peptide_deformylase_sf"/>
</dbReference>
<accession>A0A7R7EMN1</accession>
<dbReference type="InterPro" id="IPR023635">
    <property type="entry name" value="Peptide_deformylase"/>
</dbReference>
<keyword evidence="4 6" id="KW-0648">Protein biosynthesis</keyword>
<dbReference type="CDD" id="cd00487">
    <property type="entry name" value="Pep_deformylase"/>
    <property type="match status" value="1"/>
</dbReference>
<dbReference type="PIRSF" id="PIRSF004749">
    <property type="entry name" value="Pep_def"/>
    <property type="match status" value="1"/>
</dbReference>
<dbReference type="HAMAP" id="MF_00163">
    <property type="entry name" value="Pep_deformylase"/>
    <property type="match status" value="1"/>
</dbReference>
<comment type="catalytic activity">
    <reaction evidence="6">
        <text>N-terminal N-formyl-L-methionyl-[peptide] + H2O = N-terminal L-methionyl-[peptide] + formate</text>
        <dbReference type="Rhea" id="RHEA:24420"/>
        <dbReference type="Rhea" id="RHEA-COMP:10639"/>
        <dbReference type="Rhea" id="RHEA-COMP:10640"/>
        <dbReference type="ChEBI" id="CHEBI:15377"/>
        <dbReference type="ChEBI" id="CHEBI:15740"/>
        <dbReference type="ChEBI" id="CHEBI:49298"/>
        <dbReference type="ChEBI" id="CHEBI:64731"/>
        <dbReference type="EC" id="3.5.1.88"/>
    </reaction>
</comment>
<dbReference type="GO" id="GO:0006412">
    <property type="term" value="P:translation"/>
    <property type="evidence" value="ECO:0007669"/>
    <property type="project" value="UniProtKB-UniRule"/>
</dbReference>
<evidence type="ECO:0000256" key="6">
    <source>
        <dbReference type="HAMAP-Rule" id="MF_00163"/>
    </source>
</evidence>
<evidence type="ECO:0000256" key="4">
    <source>
        <dbReference type="ARBA" id="ARBA00022917"/>
    </source>
</evidence>
<keyword evidence="3 6" id="KW-0378">Hydrolase</keyword>
<dbReference type="KEGG" id="ahb:bsdtb5_28680"/>
<feature type="binding site" evidence="6">
    <location>
        <position position="137"/>
    </location>
    <ligand>
        <name>Fe cation</name>
        <dbReference type="ChEBI" id="CHEBI:24875"/>
    </ligand>
</feature>
<protein>
    <recommendedName>
        <fullName evidence="6">Peptide deformylase</fullName>
        <shortName evidence="6">PDF</shortName>
        <ecNumber evidence="6">3.5.1.88</ecNumber>
    </recommendedName>
    <alternativeName>
        <fullName evidence="6">Polypeptide deformylase</fullName>
    </alternativeName>
</protein>
<dbReference type="AlphaFoldDB" id="A0A7R7EMN1"/>
<organism evidence="7 8">
    <name type="scientific">Anaeromicropila herbilytica</name>
    <dbReference type="NCBI Taxonomy" id="2785025"/>
    <lineage>
        <taxon>Bacteria</taxon>
        <taxon>Bacillati</taxon>
        <taxon>Bacillota</taxon>
        <taxon>Clostridia</taxon>
        <taxon>Lachnospirales</taxon>
        <taxon>Lachnospiraceae</taxon>
        <taxon>Anaeromicropila</taxon>
    </lineage>
</organism>
<keyword evidence="8" id="KW-1185">Reference proteome</keyword>
<feature type="active site" evidence="6">
    <location>
        <position position="134"/>
    </location>
</feature>
<dbReference type="Proteomes" id="UP000595897">
    <property type="component" value="Chromosome"/>
</dbReference>
<dbReference type="SUPFAM" id="SSF56420">
    <property type="entry name" value="Peptide deformylase"/>
    <property type="match status" value="1"/>
</dbReference>
<dbReference type="PANTHER" id="PTHR10458:SF22">
    <property type="entry name" value="PEPTIDE DEFORMYLASE"/>
    <property type="match status" value="1"/>
</dbReference>
<dbReference type="EMBL" id="AP024169">
    <property type="protein sequence ID" value="BCN31573.1"/>
    <property type="molecule type" value="Genomic_DNA"/>
</dbReference>
<dbReference type="GO" id="GO:0046872">
    <property type="term" value="F:metal ion binding"/>
    <property type="evidence" value="ECO:0007669"/>
    <property type="project" value="UniProtKB-KW"/>
</dbReference>
<dbReference type="PRINTS" id="PR01576">
    <property type="entry name" value="PDEFORMYLASE"/>
</dbReference>
<feature type="binding site" evidence="6">
    <location>
        <position position="133"/>
    </location>
    <ligand>
        <name>Fe cation</name>
        <dbReference type="ChEBI" id="CHEBI:24875"/>
    </ligand>
</feature>
<proteinExistence type="inferred from homology"/>
<dbReference type="Pfam" id="PF01327">
    <property type="entry name" value="Pep_deformylase"/>
    <property type="match status" value="1"/>
</dbReference>
<dbReference type="NCBIfam" id="TIGR00079">
    <property type="entry name" value="pept_deformyl"/>
    <property type="match status" value="1"/>
</dbReference>
<evidence type="ECO:0000256" key="1">
    <source>
        <dbReference type="ARBA" id="ARBA00010759"/>
    </source>
</evidence>
<dbReference type="Gene3D" id="3.90.45.10">
    <property type="entry name" value="Peptide deformylase"/>
    <property type="match status" value="1"/>
</dbReference>
<dbReference type="NCBIfam" id="NF001159">
    <property type="entry name" value="PRK00150.1-3"/>
    <property type="match status" value="1"/>
</dbReference>
<evidence type="ECO:0000256" key="2">
    <source>
        <dbReference type="ARBA" id="ARBA00022723"/>
    </source>
</evidence>
<keyword evidence="5 6" id="KW-0408">Iron</keyword>
<feature type="binding site" evidence="6">
    <location>
        <position position="91"/>
    </location>
    <ligand>
        <name>Fe cation</name>
        <dbReference type="ChEBI" id="CHEBI:24875"/>
    </ligand>
</feature>
<comment type="cofactor">
    <cofactor evidence="6">
        <name>Fe(2+)</name>
        <dbReference type="ChEBI" id="CHEBI:29033"/>
    </cofactor>
    <text evidence="6">Binds 1 Fe(2+) ion.</text>
</comment>
<dbReference type="PANTHER" id="PTHR10458">
    <property type="entry name" value="PEPTIDE DEFORMYLASE"/>
    <property type="match status" value="1"/>
</dbReference>
<dbReference type="EC" id="3.5.1.88" evidence="6"/>
<reference evidence="7 8" key="1">
    <citation type="submission" date="2020-11" db="EMBL/GenBank/DDBJ databases">
        <title>Draft genome sequencing of a Lachnospiraceae strain isolated from anoxic soil subjected to BSD treatment.</title>
        <authorList>
            <person name="Uek A."/>
            <person name="Tonouchi A."/>
        </authorList>
    </citation>
    <scope>NUCLEOTIDE SEQUENCE [LARGE SCALE GENOMIC DNA]</scope>
    <source>
        <strain evidence="7 8">TB5</strain>
    </source>
</reference>
<evidence type="ECO:0000313" key="7">
    <source>
        <dbReference type="EMBL" id="BCN31573.1"/>
    </source>
</evidence>
<keyword evidence="2 6" id="KW-0479">Metal-binding</keyword>
<dbReference type="RefSeq" id="WP_271712685.1">
    <property type="nucleotide sequence ID" value="NZ_AP024169.1"/>
</dbReference>
<evidence type="ECO:0000313" key="8">
    <source>
        <dbReference type="Proteomes" id="UP000595897"/>
    </source>
</evidence>
<sequence length="160" mass="17849">MAIRNIRKIGDEVLNKKAREVKEVDERTLTLIEDMLDTMYDAEGVGLAAPQVGVLKRIVVIDVSPEGDEPIILINPEIIETSGEQTGSEGCLSVPGKVGMVTRPNYAKVRAFNEKMEEFEVEGTELLARAFCHEIDHLDGHLYVEKVEGELLDTKHMDED</sequence>
<comment type="function">
    <text evidence="6">Removes the formyl group from the N-terminal Met of newly synthesized proteins. Requires at least a dipeptide for an efficient rate of reaction. N-terminal L-methionine is a prerequisite for activity but the enzyme has broad specificity at other positions.</text>
</comment>
<evidence type="ECO:0000256" key="3">
    <source>
        <dbReference type="ARBA" id="ARBA00022801"/>
    </source>
</evidence>
<comment type="similarity">
    <text evidence="1 6">Belongs to the polypeptide deformylase family.</text>
</comment>